<sequence>MNNVKRLSLLMLVPLTVSLSGCLIVTDRESYDDQDYQQQDVADVERSNRAIIASFSEGEAIAVVRERLGTPDFSESLTLNGDSYQVLYYRTHRLHKDGLTTKDECTPIVFKQAKLIGTGELALDRLP</sequence>
<reference evidence="1 2" key="1">
    <citation type="journal article" date="2011" name="Front. Microbiol.">
        <title>Genomic signatures of strain selection and enhancement in Bacillus atrophaeus var. globigii, a historical biowarfare simulant.</title>
        <authorList>
            <person name="Gibbons H.S."/>
            <person name="Broomall S.M."/>
            <person name="McNew L.A."/>
            <person name="Daligault H."/>
            <person name="Chapman C."/>
            <person name="Bruce D."/>
            <person name="Karavis M."/>
            <person name="Krepps M."/>
            <person name="McGregor P.A."/>
            <person name="Hong C."/>
            <person name="Park K.H."/>
            <person name="Akmal A."/>
            <person name="Feldman A."/>
            <person name="Lin J.S."/>
            <person name="Chang W.E."/>
            <person name="Higgs B.W."/>
            <person name="Demirev P."/>
            <person name="Lindquist J."/>
            <person name="Liem A."/>
            <person name="Fochler E."/>
            <person name="Read T.D."/>
            <person name="Tapia R."/>
            <person name="Johnson S."/>
            <person name="Bishop-Lilly K.A."/>
            <person name="Detter C."/>
            <person name="Han C."/>
            <person name="Sozhamannan S."/>
            <person name="Rosenzweig C.N."/>
            <person name="Skowronski E.W."/>
        </authorList>
    </citation>
    <scope>NUCLEOTIDE SEQUENCE [LARGE SCALE GENOMIC DNA]</scope>
    <source>
        <strain evidence="1 2">CC-PW-9</strain>
    </source>
</reference>
<organism evidence="1 2">
    <name type="scientific">Idiomarina tyrosinivorans</name>
    <dbReference type="NCBI Taxonomy" id="1445662"/>
    <lineage>
        <taxon>Bacteria</taxon>
        <taxon>Pseudomonadati</taxon>
        <taxon>Pseudomonadota</taxon>
        <taxon>Gammaproteobacteria</taxon>
        <taxon>Alteromonadales</taxon>
        <taxon>Idiomarinaceae</taxon>
        <taxon>Idiomarina</taxon>
    </lineage>
</organism>
<proteinExistence type="predicted"/>
<name>A0A432ZRT6_9GAMM</name>
<evidence type="ECO:0000313" key="1">
    <source>
        <dbReference type="EMBL" id="RUO80551.1"/>
    </source>
</evidence>
<dbReference type="PROSITE" id="PS51257">
    <property type="entry name" value="PROKAR_LIPOPROTEIN"/>
    <property type="match status" value="1"/>
</dbReference>
<dbReference type="EMBL" id="PIQH01000004">
    <property type="protein sequence ID" value="RUO80551.1"/>
    <property type="molecule type" value="Genomic_DNA"/>
</dbReference>
<accession>A0A432ZRT6</accession>
<dbReference type="AlphaFoldDB" id="A0A432ZRT6"/>
<dbReference type="RefSeq" id="WP_126841609.1">
    <property type="nucleotide sequence ID" value="NZ_PIQH01000004.1"/>
</dbReference>
<dbReference type="Proteomes" id="UP000287996">
    <property type="component" value="Unassembled WGS sequence"/>
</dbReference>
<dbReference type="Pfam" id="PF11399">
    <property type="entry name" value="DUF3192"/>
    <property type="match status" value="1"/>
</dbReference>
<protein>
    <recommendedName>
        <fullName evidence="3">DUF3192 domain-containing protein</fullName>
    </recommendedName>
</protein>
<comment type="caution">
    <text evidence="1">The sequence shown here is derived from an EMBL/GenBank/DDBJ whole genome shotgun (WGS) entry which is preliminary data.</text>
</comment>
<evidence type="ECO:0000313" key="2">
    <source>
        <dbReference type="Proteomes" id="UP000287996"/>
    </source>
</evidence>
<dbReference type="OrthoDB" id="6399368at2"/>
<dbReference type="InterPro" id="IPR021534">
    <property type="entry name" value="DUF3192"/>
</dbReference>
<keyword evidence="2" id="KW-1185">Reference proteome</keyword>
<gene>
    <name evidence="1" type="ORF">CWI84_05700</name>
</gene>
<evidence type="ECO:0008006" key="3">
    <source>
        <dbReference type="Google" id="ProtNLM"/>
    </source>
</evidence>